<dbReference type="HAMAP" id="MF_01401">
    <property type="entry name" value="MsrA"/>
    <property type="match status" value="1"/>
</dbReference>
<dbReference type="GeneID" id="94842416"/>
<dbReference type="NCBIfam" id="TIGR00401">
    <property type="entry name" value="msrA"/>
    <property type="match status" value="1"/>
</dbReference>
<reference evidence="6" key="1">
    <citation type="submission" date="2016-10" db="EMBL/GenBank/DDBJ databases">
        <authorList>
            <person name="Benchimol M."/>
            <person name="Almeida L.G."/>
            <person name="Vasconcelos A.T."/>
            <person name="Perreira-Neves A."/>
            <person name="Rosa I.A."/>
            <person name="Tasca T."/>
            <person name="Bogo M.R."/>
            <person name="de Souza W."/>
        </authorList>
    </citation>
    <scope>NUCLEOTIDE SEQUENCE [LARGE SCALE GENOMIC DNA]</scope>
    <source>
        <strain evidence="6">K</strain>
    </source>
</reference>
<evidence type="ECO:0000313" key="7">
    <source>
        <dbReference type="Proteomes" id="UP000179807"/>
    </source>
</evidence>
<dbReference type="PANTHER" id="PTHR43774:SF1">
    <property type="entry name" value="PEPTIDE METHIONINE SULFOXIDE REDUCTASE MSRA 2"/>
    <property type="match status" value="1"/>
</dbReference>
<keyword evidence="7" id="KW-1185">Reference proteome</keyword>
<keyword evidence="3" id="KW-0560">Oxidoreductase</keyword>
<dbReference type="AlphaFoldDB" id="A0A1J4JTB2"/>
<dbReference type="VEuPathDB" id="TrichDB:TRFO_31058"/>
<name>A0A1J4JTB2_9EUKA</name>
<comment type="caution">
    <text evidence="6">The sequence shown here is derived from an EMBL/GenBank/DDBJ whole genome shotgun (WGS) entry which is preliminary data.</text>
</comment>
<dbReference type="Proteomes" id="UP000179807">
    <property type="component" value="Unassembled WGS sequence"/>
</dbReference>
<evidence type="ECO:0000256" key="1">
    <source>
        <dbReference type="ARBA" id="ARBA00005591"/>
    </source>
</evidence>
<gene>
    <name evidence="6" type="primary">msrAB</name>
    <name evidence="6" type="ORF">TRFO_31058</name>
</gene>
<evidence type="ECO:0000313" key="6">
    <source>
        <dbReference type="EMBL" id="OHT01978.1"/>
    </source>
</evidence>
<dbReference type="InterPro" id="IPR002569">
    <property type="entry name" value="Met_Sox_Rdtase_MsrA_dom"/>
</dbReference>
<dbReference type="InterPro" id="IPR036509">
    <property type="entry name" value="Met_Sox_Rdtase_MsrA_sf"/>
</dbReference>
<dbReference type="EC" id="1.8.4.11" evidence="2"/>
<protein>
    <recommendedName>
        <fullName evidence="2">peptide-methionine (S)-S-oxide reductase</fullName>
        <ecNumber evidence="2">1.8.4.11</ecNumber>
    </recommendedName>
    <alternativeName>
        <fullName evidence="4">Peptide-methionine (S)-S-oxide reductase</fullName>
    </alternativeName>
</protein>
<evidence type="ECO:0000256" key="3">
    <source>
        <dbReference type="ARBA" id="ARBA00023002"/>
    </source>
</evidence>
<evidence type="ECO:0000256" key="4">
    <source>
        <dbReference type="ARBA" id="ARBA00030643"/>
    </source>
</evidence>
<accession>A0A1J4JTB2</accession>
<organism evidence="6 7">
    <name type="scientific">Tritrichomonas foetus</name>
    <dbReference type="NCBI Taxonomy" id="1144522"/>
    <lineage>
        <taxon>Eukaryota</taxon>
        <taxon>Metamonada</taxon>
        <taxon>Parabasalia</taxon>
        <taxon>Tritrichomonadida</taxon>
        <taxon>Tritrichomonadidae</taxon>
        <taxon>Tritrichomonas</taxon>
    </lineage>
</organism>
<proteinExistence type="inferred from homology"/>
<dbReference type="PANTHER" id="PTHR43774">
    <property type="entry name" value="PEPTIDE METHIONINE SULFOXIDE REDUCTASE"/>
    <property type="match status" value="1"/>
</dbReference>
<dbReference type="EMBL" id="MLAK01000887">
    <property type="protein sequence ID" value="OHT01978.1"/>
    <property type="molecule type" value="Genomic_DNA"/>
</dbReference>
<dbReference type="GO" id="GO:0008113">
    <property type="term" value="F:peptide-methionine (S)-S-oxide reductase activity"/>
    <property type="evidence" value="ECO:0007669"/>
    <property type="project" value="UniProtKB-EC"/>
</dbReference>
<dbReference type="Gene3D" id="3.30.1060.10">
    <property type="entry name" value="Peptide methionine sulphoxide reductase MsrA"/>
    <property type="match status" value="1"/>
</dbReference>
<evidence type="ECO:0000256" key="2">
    <source>
        <dbReference type="ARBA" id="ARBA00012502"/>
    </source>
</evidence>
<dbReference type="OrthoDB" id="77405at2759"/>
<dbReference type="Pfam" id="PF01625">
    <property type="entry name" value="PMSR"/>
    <property type="match status" value="1"/>
</dbReference>
<comment type="similarity">
    <text evidence="1">Belongs to the MsrA Met sulfoxide reductase family.</text>
</comment>
<sequence>MMKAYFACGCFWGAQYYFEKAKGVKSTTVGYMGGHLNNPTYSDVKKGTTGHLETTEVEYDPSVISYENLVKYFFEIHDFSQENGQGPDIGSQYLSGIFTSNQDEIDTCNKVIGLLKKKGHKVATKVLPGATFWKAEDYHQLYYQHKGHAPYCHVHKKIF</sequence>
<dbReference type="RefSeq" id="XP_068355114.1">
    <property type="nucleotide sequence ID" value="XM_068507712.1"/>
</dbReference>
<evidence type="ECO:0000259" key="5">
    <source>
        <dbReference type="Pfam" id="PF01625"/>
    </source>
</evidence>
<feature type="domain" description="Peptide methionine sulphoxide reductase MsrA" evidence="5">
    <location>
        <begin position="3"/>
        <end position="153"/>
    </location>
</feature>
<dbReference type="SUPFAM" id="SSF55068">
    <property type="entry name" value="Peptide methionine sulfoxide reductase"/>
    <property type="match status" value="1"/>
</dbReference>